<protein>
    <submittedName>
        <fullName evidence="3">PASTA domain-containing protein</fullName>
    </submittedName>
</protein>
<dbReference type="CDD" id="cd06577">
    <property type="entry name" value="PASTA_pknB"/>
    <property type="match status" value="2"/>
</dbReference>
<gene>
    <name evidence="3" type="ORF">JBL43_16385</name>
</gene>
<keyword evidence="1" id="KW-0472">Membrane</keyword>
<keyword evidence="4" id="KW-1185">Reference proteome</keyword>
<comment type="caution">
    <text evidence="3">The sequence shown here is derived from an EMBL/GenBank/DDBJ whole genome shotgun (WGS) entry which is preliminary data.</text>
</comment>
<organism evidence="3 4">
    <name type="scientific">Aureibaculum flavum</name>
    <dbReference type="NCBI Taxonomy" id="2795986"/>
    <lineage>
        <taxon>Bacteria</taxon>
        <taxon>Pseudomonadati</taxon>
        <taxon>Bacteroidota</taxon>
        <taxon>Flavobacteriia</taxon>
        <taxon>Flavobacteriales</taxon>
        <taxon>Flavobacteriaceae</taxon>
        <taxon>Aureibaculum</taxon>
    </lineage>
</organism>
<feature type="transmembrane region" description="Helical" evidence="1">
    <location>
        <begin position="12"/>
        <end position="34"/>
    </location>
</feature>
<dbReference type="Proteomes" id="UP000623301">
    <property type="component" value="Unassembled WGS sequence"/>
</dbReference>
<dbReference type="RefSeq" id="WP_198842480.1">
    <property type="nucleotide sequence ID" value="NZ_JAEHFJ010000009.1"/>
</dbReference>
<evidence type="ECO:0000313" key="3">
    <source>
        <dbReference type="EMBL" id="MBJ2175833.1"/>
    </source>
</evidence>
<accession>A0ABS0WVG7</accession>
<name>A0ABS0WVG7_9FLAO</name>
<keyword evidence="1" id="KW-1133">Transmembrane helix</keyword>
<proteinExistence type="predicted"/>
<dbReference type="SMART" id="SM00740">
    <property type="entry name" value="PASTA"/>
    <property type="match status" value="2"/>
</dbReference>
<evidence type="ECO:0000313" key="4">
    <source>
        <dbReference type="Proteomes" id="UP000623301"/>
    </source>
</evidence>
<dbReference type="Pfam" id="PF03793">
    <property type="entry name" value="PASTA"/>
    <property type="match status" value="1"/>
</dbReference>
<evidence type="ECO:0000259" key="2">
    <source>
        <dbReference type="PROSITE" id="PS51178"/>
    </source>
</evidence>
<dbReference type="InterPro" id="IPR005543">
    <property type="entry name" value="PASTA_dom"/>
</dbReference>
<dbReference type="SUPFAM" id="SSF54184">
    <property type="entry name" value="Penicillin-binding protein 2x (pbp-2x), c-terminal domain"/>
    <property type="match status" value="1"/>
</dbReference>
<evidence type="ECO:0000256" key="1">
    <source>
        <dbReference type="SAM" id="Phobius"/>
    </source>
</evidence>
<dbReference type="Gene3D" id="3.30.10.20">
    <property type="match status" value="2"/>
</dbReference>
<dbReference type="EMBL" id="JAEHFJ010000009">
    <property type="protein sequence ID" value="MBJ2175833.1"/>
    <property type="molecule type" value="Genomic_DNA"/>
</dbReference>
<reference evidence="3 4" key="1">
    <citation type="submission" date="2020-12" db="EMBL/GenBank/DDBJ databases">
        <title>Aureibaculum luteum sp. nov. and Aureibaculum flavum sp. nov., novel members of the family Flavobacteriaceae isolated from Antarctic intertidal sediments.</title>
        <authorList>
            <person name="He X."/>
            <person name="Zhang X."/>
        </authorList>
    </citation>
    <scope>NUCLEOTIDE SEQUENCE [LARGE SCALE GENOMIC DNA]</scope>
    <source>
        <strain evidence="3 4">A20</strain>
    </source>
</reference>
<dbReference type="PROSITE" id="PS51178">
    <property type="entry name" value="PASTA"/>
    <property type="match status" value="1"/>
</dbReference>
<feature type="domain" description="PASTA" evidence="2">
    <location>
        <begin position="40"/>
        <end position="108"/>
    </location>
</feature>
<sequence>MKLLQYLKSKIFIRTIILMGIIVIALIFGLKAMMGYTTNHDQKILVPDLKKMSLADTETTLSNLNLNFVIQDSASYNPDYPPKSVIDQDPEAGDFVKDGRKIYLTLNPTSYKKIAMPDLLNKTKRQVETHLKSIGFKIGKYQYIPDLGKDVVRKMKYKGKELEMGDLVPKNSLIDLVLGDGTGDGTSVSTDEGTDEN</sequence>
<keyword evidence="1" id="KW-0812">Transmembrane</keyword>